<reference evidence="1 2" key="1">
    <citation type="journal article" date="2022" name="Plant J.">
        <title>Chromosome-level genome of Camellia lanceoleosa provides a valuable resource for understanding genome evolution and self-incompatibility.</title>
        <authorList>
            <person name="Gong W."/>
            <person name="Xiao S."/>
            <person name="Wang L."/>
            <person name="Liao Z."/>
            <person name="Chang Y."/>
            <person name="Mo W."/>
            <person name="Hu G."/>
            <person name="Li W."/>
            <person name="Zhao G."/>
            <person name="Zhu H."/>
            <person name="Hu X."/>
            <person name="Ji K."/>
            <person name="Xiang X."/>
            <person name="Song Q."/>
            <person name="Yuan D."/>
            <person name="Jin S."/>
            <person name="Zhang L."/>
        </authorList>
    </citation>
    <scope>NUCLEOTIDE SEQUENCE [LARGE SCALE GENOMIC DNA]</scope>
    <source>
        <strain evidence="1">SQ_2022a</strain>
    </source>
</reference>
<evidence type="ECO:0000313" key="2">
    <source>
        <dbReference type="Proteomes" id="UP001060215"/>
    </source>
</evidence>
<keyword evidence="1" id="KW-0645">Protease</keyword>
<organism evidence="1 2">
    <name type="scientific">Camellia lanceoleosa</name>
    <dbReference type="NCBI Taxonomy" id="1840588"/>
    <lineage>
        <taxon>Eukaryota</taxon>
        <taxon>Viridiplantae</taxon>
        <taxon>Streptophyta</taxon>
        <taxon>Embryophyta</taxon>
        <taxon>Tracheophyta</taxon>
        <taxon>Spermatophyta</taxon>
        <taxon>Magnoliopsida</taxon>
        <taxon>eudicotyledons</taxon>
        <taxon>Gunneridae</taxon>
        <taxon>Pentapetalae</taxon>
        <taxon>asterids</taxon>
        <taxon>Ericales</taxon>
        <taxon>Theaceae</taxon>
        <taxon>Camellia</taxon>
    </lineage>
</organism>
<gene>
    <name evidence="1" type="ORF">LOK49_LG09G00054</name>
</gene>
<accession>A0ACC0GFM7</accession>
<name>A0ACC0GFM7_9ERIC</name>
<proteinExistence type="predicted"/>
<dbReference type="Proteomes" id="UP001060215">
    <property type="component" value="Chromosome 8"/>
</dbReference>
<dbReference type="EMBL" id="CM045765">
    <property type="protein sequence ID" value="KAI7999759.1"/>
    <property type="molecule type" value="Genomic_DNA"/>
</dbReference>
<comment type="caution">
    <text evidence="1">The sequence shown here is derived from an EMBL/GenBank/DDBJ whole genome shotgun (WGS) entry which is preliminary data.</text>
</comment>
<evidence type="ECO:0000313" key="1">
    <source>
        <dbReference type="EMBL" id="KAI7999759.1"/>
    </source>
</evidence>
<keyword evidence="1" id="KW-0378">Hydrolase</keyword>
<sequence length="212" mass="23734">MDGREEETPLTIYPELACLAMAAAPSNVNSVLNVIANLQQQNLRILFDTVNSRLGIARELCPTAALLFLNYIQDNLNRGLGFGIPCISMVVALLIFLIGTTTYRTSLRLNPTHPSQSRRGEERSYPTASERPWQRKSPLEYASVAANNNEASQTQTNLQVMLYGLSNFSSSSSHLHSLGSQQYRFMADLLLYGRDWVDYAYITHRRGTDLSL</sequence>
<protein>
    <submittedName>
        <fullName evidence="1">Aspartyl protease 25</fullName>
    </submittedName>
</protein>
<keyword evidence="2" id="KW-1185">Reference proteome</keyword>